<dbReference type="PANTHER" id="PTHR31088:SF6">
    <property type="entry name" value="PHAGE SHOCK PROTEIN A"/>
    <property type="match status" value="1"/>
</dbReference>
<feature type="coiled-coil region" evidence="2">
    <location>
        <begin position="115"/>
        <end position="142"/>
    </location>
</feature>
<dbReference type="PANTHER" id="PTHR31088">
    <property type="entry name" value="MEMBRANE-ASSOCIATED PROTEIN VIPP1, CHLOROPLASTIC"/>
    <property type="match status" value="1"/>
</dbReference>
<dbReference type="InterPro" id="IPR007157">
    <property type="entry name" value="PspA_VIPP1"/>
</dbReference>
<protein>
    <submittedName>
        <fullName evidence="3">PspA/IM30 family protein</fullName>
    </submittedName>
</protein>
<organism evidence="3 4">
    <name type="scientific">Paenibacillus solisilvae</name>
    <dbReference type="NCBI Taxonomy" id="2486751"/>
    <lineage>
        <taxon>Bacteria</taxon>
        <taxon>Bacillati</taxon>
        <taxon>Bacillota</taxon>
        <taxon>Bacilli</taxon>
        <taxon>Bacillales</taxon>
        <taxon>Paenibacillaceae</taxon>
        <taxon>Paenibacillus</taxon>
    </lineage>
</organism>
<evidence type="ECO:0000256" key="2">
    <source>
        <dbReference type="SAM" id="Coils"/>
    </source>
</evidence>
<proteinExistence type="inferred from homology"/>
<comment type="similarity">
    <text evidence="1">Belongs to the PspA/Vipp/IM30 family.</text>
</comment>
<keyword evidence="2" id="KW-0175">Coiled coil</keyword>
<dbReference type="EMBL" id="JBHSOW010000060">
    <property type="protein sequence ID" value="MFC5650694.1"/>
    <property type="molecule type" value="Genomic_DNA"/>
</dbReference>
<comment type="caution">
    <text evidence="3">The sequence shown here is derived from an EMBL/GenBank/DDBJ whole genome shotgun (WGS) entry which is preliminary data.</text>
</comment>
<name>A0ABW0W0Z3_9BACL</name>
<dbReference type="RefSeq" id="WP_379189271.1">
    <property type="nucleotide sequence ID" value="NZ_JBHSOW010000060.1"/>
</dbReference>
<reference evidence="4" key="1">
    <citation type="journal article" date="2019" name="Int. J. Syst. Evol. Microbiol.">
        <title>The Global Catalogue of Microorganisms (GCM) 10K type strain sequencing project: providing services to taxonomists for standard genome sequencing and annotation.</title>
        <authorList>
            <consortium name="The Broad Institute Genomics Platform"/>
            <consortium name="The Broad Institute Genome Sequencing Center for Infectious Disease"/>
            <person name="Wu L."/>
            <person name="Ma J."/>
        </authorList>
    </citation>
    <scope>NUCLEOTIDE SEQUENCE [LARGE SCALE GENOMIC DNA]</scope>
    <source>
        <strain evidence="4">CGMCC 1.3240</strain>
    </source>
</reference>
<evidence type="ECO:0000313" key="4">
    <source>
        <dbReference type="Proteomes" id="UP001596047"/>
    </source>
</evidence>
<dbReference type="Proteomes" id="UP001596047">
    <property type="component" value="Unassembled WGS sequence"/>
</dbReference>
<gene>
    <name evidence="3" type="ORF">ACFPYJ_16490</name>
</gene>
<accession>A0ABW0W0Z3</accession>
<evidence type="ECO:0000256" key="1">
    <source>
        <dbReference type="ARBA" id="ARBA00043985"/>
    </source>
</evidence>
<keyword evidence="4" id="KW-1185">Reference proteome</keyword>
<evidence type="ECO:0000313" key="3">
    <source>
        <dbReference type="EMBL" id="MFC5650694.1"/>
    </source>
</evidence>
<dbReference type="Pfam" id="PF04012">
    <property type="entry name" value="PspA_IM30"/>
    <property type="match status" value="1"/>
</dbReference>
<sequence>MGIFKRVKHMATADVHHFLDKVENPISMIKQYIRELEEQIGQAQQALSQQYFVERKYELQIEELSALVRKRSRQAELAVARGEDEIAELALEDKLTNQTKLAASKAQYETLKTQSSVLLNQIKLMKEKYDELQLKKQHLLSRIHAAQAIQAASSSLTAFDADRLNYGLARIEEQVWRLESGALAGRQVGEVLQAAPAVNEQERREEIQKELAALKEKKGSV</sequence>